<proteinExistence type="predicted"/>
<sequence length="186" mass="22887">MTRQIQDKLIYCDIEYYLNEEILEFYFREFPEKKPDFEGFMTALWRGYVATFEIKNNELLINEIDWFSTAKEFDSDDFKNSNFPNNKYQWFSGLIRIDDYRGEFDDENNEDAIFELLEINEGNFIKHWKLNYIDFVTFKEILFEDFKATYDYEKLFGIWRKNNPKLEDEKIDKYIYDGIIRNVRKI</sequence>
<organism evidence="1 2">
    <name type="scientific">Cloacibacterium rupense</name>
    <dbReference type="NCBI Taxonomy" id="517423"/>
    <lineage>
        <taxon>Bacteria</taxon>
        <taxon>Pseudomonadati</taxon>
        <taxon>Bacteroidota</taxon>
        <taxon>Flavobacteriia</taxon>
        <taxon>Flavobacteriales</taxon>
        <taxon>Weeksellaceae</taxon>
    </lineage>
</organism>
<evidence type="ECO:0000313" key="1">
    <source>
        <dbReference type="EMBL" id="GGP05264.1"/>
    </source>
</evidence>
<evidence type="ECO:0000313" key="2">
    <source>
        <dbReference type="Proteomes" id="UP000620064"/>
    </source>
</evidence>
<dbReference type="EMBL" id="BMLV01000004">
    <property type="protein sequence ID" value="GGP05264.1"/>
    <property type="molecule type" value="Genomic_DNA"/>
</dbReference>
<accession>A0ABQ2NL69</accession>
<reference evidence="2" key="1">
    <citation type="journal article" date="2019" name="Int. J. Syst. Evol. Microbiol.">
        <title>The Global Catalogue of Microorganisms (GCM) 10K type strain sequencing project: providing services to taxonomists for standard genome sequencing and annotation.</title>
        <authorList>
            <consortium name="The Broad Institute Genomics Platform"/>
            <consortium name="The Broad Institute Genome Sequencing Center for Infectious Disease"/>
            <person name="Wu L."/>
            <person name="Ma J."/>
        </authorList>
    </citation>
    <scope>NUCLEOTIDE SEQUENCE [LARGE SCALE GENOMIC DNA]</scope>
    <source>
        <strain evidence="2">CGMCC 1.7656</strain>
    </source>
</reference>
<protein>
    <submittedName>
        <fullName evidence="1">Uncharacterized protein</fullName>
    </submittedName>
</protein>
<keyword evidence="2" id="KW-1185">Reference proteome</keyword>
<gene>
    <name evidence="1" type="ORF">GCM10010992_20770</name>
</gene>
<dbReference type="RefSeq" id="WP_188618047.1">
    <property type="nucleotide sequence ID" value="NZ_BMLV01000004.1"/>
</dbReference>
<dbReference type="Proteomes" id="UP000620064">
    <property type="component" value="Unassembled WGS sequence"/>
</dbReference>
<name>A0ABQ2NL69_9FLAO</name>
<comment type="caution">
    <text evidence="1">The sequence shown here is derived from an EMBL/GenBank/DDBJ whole genome shotgun (WGS) entry which is preliminary data.</text>
</comment>